<dbReference type="AlphaFoldDB" id="A0A377PX74"/>
<dbReference type="OrthoDB" id="5338882at2"/>
<dbReference type="Pfam" id="PF13174">
    <property type="entry name" value="TPR_6"/>
    <property type="match status" value="1"/>
</dbReference>
<dbReference type="PROSITE" id="PS50005">
    <property type="entry name" value="TPR"/>
    <property type="match status" value="1"/>
</dbReference>
<gene>
    <name evidence="4" type="ORF">LS73_001025</name>
    <name evidence="3" type="ORF">NCTC12714_01989</name>
</gene>
<dbReference type="InterPro" id="IPR019734">
    <property type="entry name" value="TPR_rpt"/>
</dbReference>
<feature type="coiled-coil region" evidence="2">
    <location>
        <begin position="120"/>
        <end position="154"/>
    </location>
</feature>
<dbReference type="Proteomes" id="UP000255139">
    <property type="component" value="Unassembled WGS sequence"/>
</dbReference>
<dbReference type="STRING" id="216.LS73_08740"/>
<dbReference type="EMBL" id="JRPD02000002">
    <property type="protein sequence ID" value="TLE01299.1"/>
    <property type="molecule type" value="Genomic_DNA"/>
</dbReference>
<name>A0A377PX74_9HELI</name>
<dbReference type="Proteomes" id="UP000029922">
    <property type="component" value="Unassembled WGS sequence"/>
</dbReference>
<dbReference type="RefSeq" id="WP_052089902.1">
    <property type="nucleotide sequence ID" value="NZ_FZML01000017.1"/>
</dbReference>
<protein>
    <submittedName>
        <fullName evidence="3">Periplasmic protein</fullName>
    </submittedName>
    <submittedName>
        <fullName evidence="4">Tetratricopeptide repeat protein</fullName>
    </submittedName>
</protein>
<reference evidence="4 5" key="1">
    <citation type="journal article" date="2014" name="Genome Announc.">
        <title>Draft genome sequences of eight enterohepatic helicobacter species isolated from both laboratory and wild rodents.</title>
        <authorList>
            <person name="Sheh A."/>
            <person name="Shen Z."/>
            <person name="Fox J.G."/>
        </authorList>
    </citation>
    <scope>NUCLEOTIDE SEQUENCE [LARGE SCALE GENOMIC DNA]</scope>
    <source>
        <strain evidence="4 5">ST1</strain>
    </source>
</reference>
<keyword evidence="1" id="KW-0802">TPR repeat</keyword>
<evidence type="ECO:0000313" key="4">
    <source>
        <dbReference type="EMBL" id="TLE01299.1"/>
    </source>
</evidence>
<sequence length="321" mass="37163">MRFILISIIRFWIFPIFSILVLHKLYAEPSAFEMQGSATKKDMRDLKELADFTRSMISDFHSKIADLEQAVEGLKTVYDGIGLTSRQDTLLIKSQMDKISNLQDAIEHIRSSQKFDLDAKQKLEAQIEANAQNIVQINQKIDKLSEAFLQANSEILKQIEVLSQQAIALQSSIQSIQIQPQEAPEQETVIEDSNVNKKYNFSDDNEENLKTAKKLLRDKNYDDSKAYFEYLISKKYAVAESNYYLGEIYYAYKQYNEALPYYKISVGLDSKAKYMSVLLWHTAWSFKYLGDNENYRKFLQTLVTLFPNSEQGRKAKDILSK</sequence>
<keyword evidence="6" id="KW-1185">Reference proteome</keyword>
<evidence type="ECO:0000313" key="6">
    <source>
        <dbReference type="Proteomes" id="UP000255139"/>
    </source>
</evidence>
<feature type="repeat" description="TPR" evidence="1">
    <location>
        <begin position="239"/>
        <end position="272"/>
    </location>
</feature>
<dbReference type="InterPro" id="IPR011990">
    <property type="entry name" value="TPR-like_helical_dom_sf"/>
</dbReference>
<organism evidence="3 6">
    <name type="scientific">Helicobacter muridarum</name>
    <dbReference type="NCBI Taxonomy" id="216"/>
    <lineage>
        <taxon>Bacteria</taxon>
        <taxon>Pseudomonadati</taxon>
        <taxon>Campylobacterota</taxon>
        <taxon>Epsilonproteobacteria</taxon>
        <taxon>Campylobacterales</taxon>
        <taxon>Helicobacteraceae</taxon>
        <taxon>Helicobacter</taxon>
    </lineage>
</organism>
<reference evidence="3 6" key="2">
    <citation type="submission" date="2018-06" db="EMBL/GenBank/DDBJ databases">
        <authorList>
            <consortium name="Pathogen Informatics"/>
            <person name="Doyle S."/>
        </authorList>
    </citation>
    <scope>NUCLEOTIDE SEQUENCE [LARGE SCALE GENOMIC DNA]</scope>
    <source>
        <strain evidence="3 6">NCTC12714</strain>
    </source>
</reference>
<proteinExistence type="predicted"/>
<dbReference type="SUPFAM" id="SSF48452">
    <property type="entry name" value="TPR-like"/>
    <property type="match status" value="1"/>
</dbReference>
<dbReference type="Gene3D" id="1.25.40.10">
    <property type="entry name" value="Tetratricopeptide repeat domain"/>
    <property type="match status" value="1"/>
</dbReference>
<accession>A0A377PX74</accession>
<keyword evidence="2" id="KW-0175">Coiled coil</keyword>
<evidence type="ECO:0000256" key="2">
    <source>
        <dbReference type="SAM" id="Coils"/>
    </source>
</evidence>
<evidence type="ECO:0000313" key="3">
    <source>
        <dbReference type="EMBL" id="STQ87167.1"/>
    </source>
</evidence>
<evidence type="ECO:0000313" key="5">
    <source>
        <dbReference type="Proteomes" id="UP000029922"/>
    </source>
</evidence>
<dbReference type="EMBL" id="UGJE01000002">
    <property type="protein sequence ID" value="STQ87167.1"/>
    <property type="molecule type" value="Genomic_DNA"/>
</dbReference>
<evidence type="ECO:0000256" key="1">
    <source>
        <dbReference type="PROSITE-ProRule" id="PRU00339"/>
    </source>
</evidence>